<keyword evidence="4" id="KW-1185">Reference proteome</keyword>
<protein>
    <recommendedName>
        <fullName evidence="2">DUF6533 domain-containing protein</fullName>
    </recommendedName>
</protein>
<dbReference type="Proteomes" id="UP000053558">
    <property type="component" value="Unassembled WGS sequence"/>
</dbReference>
<reference evidence="4" key="1">
    <citation type="journal article" date="2012" name="Science">
        <title>The Paleozoic origin of enzymatic lignin decomposition reconstructed from 31 fungal genomes.</title>
        <authorList>
            <person name="Floudas D."/>
            <person name="Binder M."/>
            <person name="Riley R."/>
            <person name="Barry K."/>
            <person name="Blanchette R.A."/>
            <person name="Henrissat B."/>
            <person name="Martinez A.T."/>
            <person name="Otillar R."/>
            <person name="Spatafora J.W."/>
            <person name="Yadav J.S."/>
            <person name="Aerts A."/>
            <person name="Benoit I."/>
            <person name="Boyd A."/>
            <person name="Carlson A."/>
            <person name="Copeland A."/>
            <person name="Coutinho P.M."/>
            <person name="de Vries R.P."/>
            <person name="Ferreira P."/>
            <person name="Findley K."/>
            <person name="Foster B."/>
            <person name="Gaskell J."/>
            <person name="Glotzer D."/>
            <person name="Gorecki P."/>
            <person name="Heitman J."/>
            <person name="Hesse C."/>
            <person name="Hori C."/>
            <person name="Igarashi K."/>
            <person name="Jurgens J.A."/>
            <person name="Kallen N."/>
            <person name="Kersten P."/>
            <person name="Kohler A."/>
            <person name="Kuees U."/>
            <person name="Kumar T.K.A."/>
            <person name="Kuo A."/>
            <person name="LaButti K."/>
            <person name="Larrondo L.F."/>
            <person name="Lindquist E."/>
            <person name="Ling A."/>
            <person name="Lombard V."/>
            <person name="Lucas S."/>
            <person name="Lundell T."/>
            <person name="Martin R."/>
            <person name="McLaughlin D.J."/>
            <person name="Morgenstern I."/>
            <person name="Morin E."/>
            <person name="Murat C."/>
            <person name="Nagy L.G."/>
            <person name="Nolan M."/>
            <person name="Ohm R.A."/>
            <person name="Patyshakuliyeva A."/>
            <person name="Rokas A."/>
            <person name="Ruiz-Duenas F.J."/>
            <person name="Sabat G."/>
            <person name="Salamov A."/>
            <person name="Samejima M."/>
            <person name="Schmutz J."/>
            <person name="Slot J.C."/>
            <person name="St John F."/>
            <person name="Stenlid J."/>
            <person name="Sun H."/>
            <person name="Sun S."/>
            <person name="Syed K."/>
            <person name="Tsang A."/>
            <person name="Wiebenga A."/>
            <person name="Young D."/>
            <person name="Pisabarro A."/>
            <person name="Eastwood D.C."/>
            <person name="Martin F."/>
            <person name="Cullen D."/>
            <person name="Grigoriev I.V."/>
            <person name="Hibbett D.S."/>
        </authorList>
    </citation>
    <scope>NUCLEOTIDE SEQUENCE [LARGE SCALE GENOMIC DNA]</scope>
    <source>
        <strain evidence="4">RWD-64-598 SS2</strain>
    </source>
</reference>
<dbReference type="AlphaFoldDB" id="A0A5M3N5P2"/>
<evidence type="ECO:0000259" key="2">
    <source>
        <dbReference type="Pfam" id="PF20151"/>
    </source>
</evidence>
<feature type="transmembrane region" description="Helical" evidence="1">
    <location>
        <begin position="119"/>
        <end position="139"/>
    </location>
</feature>
<accession>A0A5M3N5P2</accession>
<evidence type="ECO:0000256" key="1">
    <source>
        <dbReference type="SAM" id="Phobius"/>
    </source>
</evidence>
<feature type="domain" description="DUF6533" evidence="2">
    <location>
        <begin position="18"/>
        <end position="62"/>
    </location>
</feature>
<feature type="transmembrane region" description="Helical" evidence="1">
    <location>
        <begin position="214"/>
        <end position="236"/>
    </location>
</feature>
<proteinExistence type="predicted"/>
<keyword evidence="1" id="KW-0472">Membrane</keyword>
<comment type="caution">
    <text evidence="3">The sequence shown here is derived from an EMBL/GenBank/DDBJ whole genome shotgun (WGS) entry which is preliminary data.</text>
</comment>
<evidence type="ECO:0000313" key="4">
    <source>
        <dbReference type="Proteomes" id="UP000053558"/>
    </source>
</evidence>
<name>A0A5M3N5P2_CONPW</name>
<dbReference type="OMA" id="HRTWVES"/>
<feature type="transmembrane region" description="Helical" evidence="1">
    <location>
        <begin position="174"/>
        <end position="193"/>
    </location>
</feature>
<dbReference type="RefSeq" id="XP_007763088.1">
    <property type="nucleotide sequence ID" value="XM_007764898.1"/>
</dbReference>
<sequence>MQDWDEDAILRSYQTRNYIGVAITMFWLYDYLIEINAEWIFMRYAKLRKTKVIYLLTRLLPFAAHGARLTYDLSASPASTTCHRLSSAMNAFAILIVILAEVLFSLRTYALWRRSRTVLILLIGSFAAAIAGGIAVWYIPAGTTDSATETDVFLPPTSSVTGCASVSPGISAALSYSFLLVVEIELIILNVMKGVRVRRETRARFVEILIGHNVLYYVCGTVFTVINVTMGILGGYGDVTIYQE</sequence>
<feature type="transmembrane region" description="Helical" evidence="1">
    <location>
        <begin position="91"/>
        <end position="112"/>
    </location>
</feature>
<gene>
    <name evidence="3" type="ORF">CONPUDRAFT_148287</name>
</gene>
<evidence type="ECO:0000313" key="3">
    <source>
        <dbReference type="EMBL" id="EIW86185.1"/>
    </source>
</evidence>
<dbReference type="KEGG" id="cput:CONPUDRAFT_148287"/>
<feature type="transmembrane region" description="Helical" evidence="1">
    <location>
        <begin position="15"/>
        <end position="32"/>
    </location>
</feature>
<feature type="transmembrane region" description="Helical" evidence="1">
    <location>
        <begin position="52"/>
        <end position="71"/>
    </location>
</feature>
<dbReference type="OrthoDB" id="2993276at2759"/>
<keyword evidence="1" id="KW-0812">Transmembrane</keyword>
<dbReference type="Pfam" id="PF20151">
    <property type="entry name" value="DUF6533"/>
    <property type="match status" value="1"/>
</dbReference>
<dbReference type="InterPro" id="IPR045340">
    <property type="entry name" value="DUF6533"/>
</dbReference>
<keyword evidence="1" id="KW-1133">Transmembrane helix</keyword>
<dbReference type="GeneID" id="19202478"/>
<dbReference type="EMBL" id="JH711573">
    <property type="protein sequence ID" value="EIW86185.1"/>
    <property type="molecule type" value="Genomic_DNA"/>
</dbReference>
<organism evidence="3 4">
    <name type="scientific">Coniophora puteana (strain RWD-64-598)</name>
    <name type="common">Brown rot fungus</name>
    <dbReference type="NCBI Taxonomy" id="741705"/>
    <lineage>
        <taxon>Eukaryota</taxon>
        <taxon>Fungi</taxon>
        <taxon>Dikarya</taxon>
        <taxon>Basidiomycota</taxon>
        <taxon>Agaricomycotina</taxon>
        <taxon>Agaricomycetes</taxon>
        <taxon>Agaricomycetidae</taxon>
        <taxon>Boletales</taxon>
        <taxon>Coniophorineae</taxon>
        <taxon>Coniophoraceae</taxon>
        <taxon>Coniophora</taxon>
    </lineage>
</organism>